<keyword evidence="3" id="KW-1185">Reference proteome</keyword>
<evidence type="ECO:0000313" key="2">
    <source>
        <dbReference type="EnsemblMetazoa" id="CJA07089.1"/>
    </source>
</evidence>
<sequence length="210" mass="23777">MPIMAQIIWKLESCLPRFTNQVDLKPAHLLDLKNAAVIDLNSISARMKEAADRVMMEMTALGGQVDRRAASVNNLERAFDQLRQRIIVLEEEVVVISTGRPDYPVSADRVNLLRERLAREQVVMNLLTRPYSTAEAEQVYLSAEKKVSSLEELRKSEFEQLEARRMPGKPKNTDGSKAVVKKRGNVGNSLHTHQTVEDSLAELAARKRWD</sequence>
<dbReference type="AlphaFoldDB" id="A0A8R1HTJ8"/>
<reference evidence="3" key="1">
    <citation type="submission" date="2010-08" db="EMBL/GenBank/DDBJ databases">
        <authorList>
            <consortium name="Caenorhabditis japonica Sequencing Consortium"/>
            <person name="Wilson R.K."/>
        </authorList>
    </citation>
    <scope>NUCLEOTIDE SEQUENCE [LARGE SCALE GENOMIC DNA]</scope>
    <source>
        <strain evidence="3">DF5081</strain>
    </source>
</reference>
<dbReference type="EnsemblMetazoa" id="CJA07089.1">
    <property type="protein sequence ID" value="CJA07089.1"/>
    <property type="gene ID" value="WBGene00126293"/>
</dbReference>
<evidence type="ECO:0000313" key="3">
    <source>
        <dbReference type="Proteomes" id="UP000005237"/>
    </source>
</evidence>
<reference evidence="2" key="2">
    <citation type="submission" date="2022-06" db="UniProtKB">
        <authorList>
            <consortium name="EnsemblMetazoa"/>
        </authorList>
    </citation>
    <scope>IDENTIFICATION</scope>
    <source>
        <strain evidence="2">DF5081</strain>
    </source>
</reference>
<accession>A0A8R1HTJ8</accession>
<feature type="region of interest" description="Disordered" evidence="1">
    <location>
        <begin position="164"/>
        <end position="198"/>
    </location>
</feature>
<evidence type="ECO:0000256" key="1">
    <source>
        <dbReference type="SAM" id="MobiDB-lite"/>
    </source>
</evidence>
<dbReference type="Proteomes" id="UP000005237">
    <property type="component" value="Unassembled WGS sequence"/>
</dbReference>
<organism evidence="2 3">
    <name type="scientific">Caenorhabditis japonica</name>
    <dbReference type="NCBI Taxonomy" id="281687"/>
    <lineage>
        <taxon>Eukaryota</taxon>
        <taxon>Metazoa</taxon>
        <taxon>Ecdysozoa</taxon>
        <taxon>Nematoda</taxon>
        <taxon>Chromadorea</taxon>
        <taxon>Rhabditida</taxon>
        <taxon>Rhabditina</taxon>
        <taxon>Rhabditomorpha</taxon>
        <taxon>Rhabditoidea</taxon>
        <taxon>Rhabditidae</taxon>
        <taxon>Peloderinae</taxon>
        <taxon>Caenorhabditis</taxon>
    </lineage>
</organism>
<name>A0A8R1HTJ8_CAEJA</name>
<proteinExistence type="predicted"/>
<protein>
    <submittedName>
        <fullName evidence="2">Uncharacterized protein</fullName>
    </submittedName>
</protein>